<dbReference type="PROSITE" id="PS00018">
    <property type="entry name" value="EF_HAND_1"/>
    <property type="match status" value="2"/>
</dbReference>
<proteinExistence type="predicted"/>
<dbReference type="AlphaFoldDB" id="A0A2I4HIC6"/>
<dbReference type="Pfam" id="PF13405">
    <property type="entry name" value="EF-hand_6"/>
    <property type="match status" value="1"/>
</dbReference>
<dbReference type="SMART" id="SM00054">
    <property type="entry name" value="EFh"/>
    <property type="match status" value="2"/>
</dbReference>
<dbReference type="GO" id="GO:0005509">
    <property type="term" value="F:calcium ion binding"/>
    <property type="evidence" value="ECO:0007669"/>
    <property type="project" value="InterPro"/>
</dbReference>
<evidence type="ECO:0000313" key="2">
    <source>
        <dbReference type="RefSeq" id="XP_018855923.1"/>
    </source>
</evidence>
<name>A0A2I4HIC6_JUGRE</name>
<dbReference type="RefSeq" id="XP_018855923.1">
    <property type="nucleotide sequence ID" value="XM_019000378.2"/>
</dbReference>
<protein>
    <submittedName>
        <fullName evidence="2">Probable calcium-binding protein CML26</fullName>
    </submittedName>
</protein>
<sequence length="119" mass="13699">MSLPYIATKNIDNRCPRMKDKKVEVPHTELQFRMKDKKVEVPHTELQLKGIFKSFDTDGDGYLSRKELRNAFSSLGSSAPRWRAFRALWHADSNKDGRISEAELGNLVTYALKHGYTLE</sequence>
<gene>
    <name evidence="2" type="primary">LOC109018208</name>
</gene>
<dbReference type="OrthoDB" id="26525at2759"/>
<evidence type="ECO:0000313" key="1">
    <source>
        <dbReference type="Proteomes" id="UP000235220"/>
    </source>
</evidence>
<dbReference type="KEGG" id="jre:109018208"/>
<keyword evidence="1" id="KW-1185">Reference proteome</keyword>
<dbReference type="Proteomes" id="UP000235220">
    <property type="component" value="Chromosome 6"/>
</dbReference>
<organism evidence="1 2">
    <name type="scientific">Juglans regia</name>
    <name type="common">English walnut</name>
    <dbReference type="NCBI Taxonomy" id="51240"/>
    <lineage>
        <taxon>Eukaryota</taxon>
        <taxon>Viridiplantae</taxon>
        <taxon>Streptophyta</taxon>
        <taxon>Embryophyta</taxon>
        <taxon>Tracheophyta</taxon>
        <taxon>Spermatophyta</taxon>
        <taxon>Magnoliopsida</taxon>
        <taxon>eudicotyledons</taxon>
        <taxon>Gunneridae</taxon>
        <taxon>Pentapetalae</taxon>
        <taxon>rosids</taxon>
        <taxon>fabids</taxon>
        <taxon>Fagales</taxon>
        <taxon>Juglandaceae</taxon>
        <taxon>Juglans</taxon>
    </lineage>
</organism>
<dbReference type="InterPro" id="IPR018247">
    <property type="entry name" value="EF_Hand_1_Ca_BS"/>
</dbReference>
<dbReference type="PROSITE" id="PS50222">
    <property type="entry name" value="EF_HAND_2"/>
    <property type="match status" value="2"/>
</dbReference>
<dbReference type="CDD" id="cd00051">
    <property type="entry name" value="EFh"/>
    <property type="match status" value="1"/>
</dbReference>
<dbReference type="Gramene" id="Jr06_06920_p1">
    <property type="protein sequence ID" value="cds.Jr06_06920_p1"/>
    <property type="gene ID" value="Jr06_06920"/>
</dbReference>
<dbReference type="Gene3D" id="1.10.238.10">
    <property type="entry name" value="EF-hand"/>
    <property type="match status" value="1"/>
</dbReference>
<dbReference type="GeneID" id="109018208"/>
<dbReference type="SUPFAM" id="SSF47473">
    <property type="entry name" value="EF-hand"/>
    <property type="match status" value="1"/>
</dbReference>
<dbReference type="InterPro" id="IPR011992">
    <property type="entry name" value="EF-hand-dom_pair"/>
</dbReference>
<accession>A0A2I4HIC6</accession>
<dbReference type="InterPro" id="IPR002048">
    <property type="entry name" value="EF_hand_dom"/>
</dbReference>
<reference evidence="2" key="1">
    <citation type="submission" date="2025-08" db="UniProtKB">
        <authorList>
            <consortium name="RefSeq"/>
        </authorList>
    </citation>
    <scope>IDENTIFICATION</scope>
    <source>
        <tissue evidence="2">Leaves</tissue>
    </source>
</reference>
<dbReference type="Pfam" id="PF13202">
    <property type="entry name" value="EF-hand_5"/>
    <property type="match status" value="1"/>
</dbReference>
<dbReference type="STRING" id="51240.A0A2I4HIC6"/>